<evidence type="ECO:0000256" key="2">
    <source>
        <dbReference type="PROSITE-ProRule" id="PRU00176"/>
    </source>
</evidence>
<dbReference type="InterPro" id="IPR052462">
    <property type="entry name" value="SLIRP/GR-RBP-like"/>
</dbReference>
<evidence type="ECO:0000256" key="1">
    <source>
        <dbReference type="ARBA" id="ARBA00022884"/>
    </source>
</evidence>
<evidence type="ECO:0000313" key="7">
    <source>
        <dbReference type="Proteomes" id="UP000723463"/>
    </source>
</evidence>
<reference evidence="6" key="1">
    <citation type="journal article" date="2020" name="Fungal Divers.">
        <title>Resolving the Mortierellaceae phylogeny through synthesis of multi-gene phylogenetics and phylogenomics.</title>
        <authorList>
            <person name="Vandepol N."/>
            <person name="Liber J."/>
            <person name="Desiro A."/>
            <person name="Na H."/>
            <person name="Kennedy M."/>
            <person name="Barry K."/>
            <person name="Grigoriev I.V."/>
            <person name="Miller A.N."/>
            <person name="O'Donnell K."/>
            <person name="Stajich J.E."/>
            <person name="Bonito G."/>
        </authorList>
    </citation>
    <scope>NUCLEOTIDE SEQUENCE</scope>
    <source>
        <strain evidence="6">NRRL 2591</strain>
    </source>
</reference>
<comment type="caution">
    <text evidence="6">The sequence shown here is derived from an EMBL/GenBank/DDBJ whole genome shotgun (WGS) entry which is preliminary data.</text>
</comment>
<dbReference type="GO" id="GO:0003723">
    <property type="term" value="F:RNA binding"/>
    <property type="evidence" value="ECO:0007669"/>
    <property type="project" value="UniProtKB-UniRule"/>
</dbReference>
<dbReference type="SMART" id="SM00360">
    <property type="entry name" value="RRM"/>
    <property type="match status" value="1"/>
</dbReference>
<name>A0A9P6JXZ4_9FUNG</name>
<keyword evidence="1 2" id="KW-0694">RNA-binding</keyword>
<accession>A0A9P6JXZ4</accession>
<evidence type="ECO:0000256" key="4">
    <source>
        <dbReference type="SAM" id="SignalP"/>
    </source>
</evidence>
<feature type="chain" id="PRO_5040239071" description="RRM domain-containing protein" evidence="4">
    <location>
        <begin position="17"/>
        <end position="135"/>
    </location>
</feature>
<dbReference type="SUPFAM" id="SSF54928">
    <property type="entry name" value="RNA-binding domain, RBD"/>
    <property type="match status" value="1"/>
</dbReference>
<keyword evidence="4" id="KW-0732">Signal</keyword>
<protein>
    <recommendedName>
        <fullName evidence="5">RRM domain-containing protein</fullName>
    </recommendedName>
</protein>
<feature type="region of interest" description="Disordered" evidence="3">
    <location>
        <begin position="102"/>
        <end position="135"/>
    </location>
</feature>
<evidence type="ECO:0000313" key="6">
    <source>
        <dbReference type="EMBL" id="KAF9537834.1"/>
    </source>
</evidence>
<feature type="compositionally biased region" description="Basic and acidic residues" evidence="3">
    <location>
        <begin position="102"/>
        <end position="114"/>
    </location>
</feature>
<dbReference type="PROSITE" id="PS50102">
    <property type="entry name" value="RRM"/>
    <property type="match status" value="1"/>
</dbReference>
<dbReference type="AlphaFoldDB" id="A0A9P6JXZ4"/>
<dbReference type="InterPro" id="IPR012677">
    <property type="entry name" value="Nucleotide-bd_a/b_plait_sf"/>
</dbReference>
<feature type="domain" description="RRM" evidence="5">
    <location>
        <begin position="34"/>
        <end position="111"/>
    </location>
</feature>
<dbReference type="Proteomes" id="UP000723463">
    <property type="component" value="Unassembled WGS sequence"/>
</dbReference>
<dbReference type="PANTHER" id="PTHR48027">
    <property type="entry name" value="HETEROGENEOUS NUCLEAR RIBONUCLEOPROTEIN 87F-RELATED"/>
    <property type="match status" value="1"/>
</dbReference>
<dbReference type="InterPro" id="IPR000504">
    <property type="entry name" value="RRM_dom"/>
</dbReference>
<evidence type="ECO:0000259" key="5">
    <source>
        <dbReference type="PROSITE" id="PS50102"/>
    </source>
</evidence>
<proteinExistence type="predicted"/>
<dbReference type="Pfam" id="PF00076">
    <property type="entry name" value="RRM_1"/>
    <property type="match status" value="1"/>
</dbReference>
<evidence type="ECO:0000256" key="3">
    <source>
        <dbReference type="SAM" id="MobiDB-lite"/>
    </source>
</evidence>
<organism evidence="6 7">
    <name type="scientific">Mortierella hygrophila</name>
    <dbReference type="NCBI Taxonomy" id="979708"/>
    <lineage>
        <taxon>Eukaryota</taxon>
        <taxon>Fungi</taxon>
        <taxon>Fungi incertae sedis</taxon>
        <taxon>Mucoromycota</taxon>
        <taxon>Mortierellomycotina</taxon>
        <taxon>Mortierellomycetes</taxon>
        <taxon>Mortierellales</taxon>
        <taxon>Mortierellaceae</taxon>
        <taxon>Mortierella</taxon>
    </lineage>
</organism>
<gene>
    <name evidence="6" type="ORF">EC957_007573</name>
</gene>
<dbReference type="EMBL" id="JAAAXW010000358">
    <property type="protein sequence ID" value="KAF9537834.1"/>
    <property type="molecule type" value="Genomic_DNA"/>
</dbReference>
<sequence length="135" mass="14508">MIKTTLLLASPMVAVVDIIVAPRVAPSPRRSAVNKVFIFNLPLDTTDKFIRDKFNEVGQVTEAIVMRDGDGRSRGFGLISYSDNEGADAAIAKFNGQEFDGRPVKVDRASEASKGHKGYHSDQQGGYNAGSSGGY</sequence>
<keyword evidence="7" id="KW-1185">Reference proteome</keyword>
<feature type="signal peptide" evidence="4">
    <location>
        <begin position="1"/>
        <end position="16"/>
    </location>
</feature>
<dbReference type="InterPro" id="IPR035979">
    <property type="entry name" value="RBD_domain_sf"/>
</dbReference>
<dbReference type="Gene3D" id="3.30.70.330">
    <property type="match status" value="1"/>
</dbReference>